<evidence type="ECO:0000256" key="14">
    <source>
        <dbReference type="SAM" id="SignalP"/>
    </source>
</evidence>
<dbReference type="EMBL" id="OU896712">
    <property type="protein sequence ID" value="CAG9822442.1"/>
    <property type="molecule type" value="Genomic_DNA"/>
</dbReference>
<keyword evidence="16" id="KW-1185">Reference proteome</keyword>
<evidence type="ECO:0000256" key="7">
    <source>
        <dbReference type="ARBA" id="ARBA00022801"/>
    </source>
</evidence>
<keyword evidence="8" id="KW-1015">Disulfide bond</keyword>
<reference evidence="15" key="2">
    <citation type="submission" date="2022-10" db="EMBL/GenBank/DDBJ databases">
        <authorList>
            <consortium name="ENA_rothamsted_submissions"/>
            <consortium name="culmorum"/>
            <person name="King R."/>
        </authorList>
    </citation>
    <scope>NUCLEOTIDE SEQUENCE</scope>
</reference>
<dbReference type="EC" id="3.2.1.15" evidence="3"/>
<feature type="signal peptide" evidence="14">
    <location>
        <begin position="1"/>
        <end position="20"/>
    </location>
</feature>
<keyword evidence="6" id="KW-0677">Repeat</keyword>
<evidence type="ECO:0000313" key="15">
    <source>
        <dbReference type="EMBL" id="CAG9822442.1"/>
    </source>
</evidence>
<dbReference type="InterPro" id="IPR006626">
    <property type="entry name" value="PbH1"/>
</dbReference>
<dbReference type="SUPFAM" id="SSF51126">
    <property type="entry name" value="Pectin lyase-like"/>
    <property type="match status" value="1"/>
</dbReference>
<keyword evidence="10 13" id="KW-0326">Glycosidase</keyword>
<evidence type="ECO:0000256" key="12">
    <source>
        <dbReference type="ARBA" id="ARBA00034074"/>
    </source>
</evidence>
<dbReference type="InterPro" id="IPR000743">
    <property type="entry name" value="Glyco_hydro_28"/>
</dbReference>
<keyword evidence="5 14" id="KW-0732">Signal</keyword>
<dbReference type="Gene3D" id="2.160.20.10">
    <property type="entry name" value="Single-stranded right-handed beta-helix, Pectin lyase-like"/>
    <property type="match status" value="1"/>
</dbReference>
<sequence>MMIPITLKVFFAALLVLVESTPTKDCTITRFSQVQTVINSCTDILVSNLTVPAGIVLELDLQNGTTMTFEGTTLFEHTPWSGPLIRVKGVDVTLQGAPGSVFDGQGPLYWDHLGDKGPKKPQFMKVEVFGKSVFRWIKLLNCPHHCVYIGKSDGLTIANWTIDNSAGDLHNFSGHNTDGFDVSAANNLIIENTAVLNQDDCIAIRYGSNILVRNMYCSGGHGLSLSVGFNKTSYPENVVENVLIENSRLVRSANAIHVKTHTDGYLGLIRNVTYRNIEMRGVTNYGINVQQDYRDGGSTGTPKANVLIDGLNMINITGSAHKGSKAMGVYIICGDNSCTNWNWGGISIDGARRNDSCNFSPTGYECHDV</sequence>
<dbReference type="GO" id="GO:0004650">
    <property type="term" value="F:polygalacturonase activity"/>
    <property type="evidence" value="ECO:0007669"/>
    <property type="project" value="UniProtKB-EC"/>
</dbReference>
<keyword evidence="11" id="KW-0961">Cell wall biogenesis/degradation</keyword>
<dbReference type="InterPro" id="IPR011050">
    <property type="entry name" value="Pectin_lyase_fold/virulence"/>
</dbReference>
<accession>A0A9N9X6Q7</accession>
<dbReference type="Pfam" id="PF00295">
    <property type="entry name" value="Glyco_hydro_28"/>
    <property type="match status" value="1"/>
</dbReference>
<dbReference type="SMART" id="SM00710">
    <property type="entry name" value="PbH1"/>
    <property type="match status" value="5"/>
</dbReference>
<evidence type="ECO:0000256" key="3">
    <source>
        <dbReference type="ARBA" id="ARBA00012736"/>
    </source>
</evidence>
<dbReference type="GO" id="GO:0045490">
    <property type="term" value="P:pectin catabolic process"/>
    <property type="evidence" value="ECO:0007669"/>
    <property type="project" value="TreeGrafter"/>
</dbReference>
<comment type="similarity">
    <text evidence="2 13">Belongs to the glycosyl hydrolase 28 family.</text>
</comment>
<dbReference type="InterPro" id="IPR012334">
    <property type="entry name" value="Pectin_lyas_fold"/>
</dbReference>
<dbReference type="GO" id="GO:0071555">
    <property type="term" value="P:cell wall organization"/>
    <property type="evidence" value="ECO:0007669"/>
    <property type="project" value="UniProtKB-KW"/>
</dbReference>
<evidence type="ECO:0000256" key="1">
    <source>
        <dbReference type="ARBA" id="ARBA00004613"/>
    </source>
</evidence>
<keyword evidence="9" id="KW-0325">Glycoprotein</keyword>
<evidence type="ECO:0000256" key="13">
    <source>
        <dbReference type="RuleBase" id="RU361169"/>
    </source>
</evidence>
<evidence type="ECO:0000256" key="2">
    <source>
        <dbReference type="ARBA" id="ARBA00008834"/>
    </source>
</evidence>
<dbReference type="OrthoDB" id="187139at2759"/>
<dbReference type="InterPro" id="IPR050434">
    <property type="entry name" value="Glycosyl_hydrlase_28"/>
</dbReference>
<evidence type="ECO:0000256" key="9">
    <source>
        <dbReference type="ARBA" id="ARBA00023180"/>
    </source>
</evidence>
<comment type="catalytic activity">
    <reaction evidence="12">
        <text>(1,4-alpha-D-galacturonosyl)n+m + H2O = (1,4-alpha-D-galacturonosyl)n + (1,4-alpha-D-galacturonosyl)m.</text>
        <dbReference type="EC" id="3.2.1.15"/>
    </reaction>
</comment>
<keyword evidence="7 13" id="KW-0378">Hydrolase</keyword>
<evidence type="ECO:0000256" key="6">
    <source>
        <dbReference type="ARBA" id="ARBA00022737"/>
    </source>
</evidence>
<name>A0A9N9X6Q7_PHACE</name>
<comment type="subcellular location">
    <subcellularLocation>
        <location evidence="1">Secreted</location>
    </subcellularLocation>
</comment>
<protein>
    <recommendedName>
        <fullName evidence="3">endo-polygalacturonase</fullName>
        <ecNumber evidence="3">3.2.1.15</ecNumber>
    </recommendedName>
</protein>
<keyword evidence="4" id="KW-0964">Secreted</keyword>
<evidence type="ECO:0000256" key="11">
    <source>
        <dbReference type="ARBA" id="ARBA00023316"/>
    </source>
</evidence>
<proteinExistence type="inferred from homology"/>
<dbReference type="GO" id="GO:0005576">
    <property type="term" value="C:extracellular region"/>
    <property type="evidence" value="ECO:0007669"/>
    <property type="project" value="UniProtKB-SubCell"/>
</dbReference>
<evidence type="ECO:0000256" key="4">
    <source>
        <dbReference type="ARBA" id="ARBA00022525"/>
    </source>
</evidence>
<dbReference type="Proteomes" id="UP001153737">
    <property type="component" value="Chromosome 6"/>
</dbReference>
<evidence type="ECO:0000256" key="5">
    <source>
        <dbReference type="ARBA" id="ARBA00022729"/>
    </source>
</evidence>
<dbReference type="PANTHER" id="PTHR31884">
    <property type="entry name" value="POLYGALACTURONASE"/>
    <property type="match status" value="1"/>
</dbReference>
<feature type="chain" id="PRO_5040472893" description="endo-polygalacturonase" evidence="14">
    <location>
        <begin position="21"/>
        <end position="369"/>
    </location>
</feature>
<dbReference type="AlphaFoldDB" id="A0A9N9X6Q7"/>
<dbReference type="PANTHER" id="PTHR31884:SF9">
    <property type="entry name" value="ENDOPOLYGALACTURONASE D-RELATED"/>
    <property type="match status" value="1"/>
</dbReference>
<reference evidence="15" key="1">
    <citation type="submission" date="2022-01" db="EMBL/GenBank/DDBJ databases">
        <authorList>
            <person name="King R."/>
        </authorList>
    </citation>
    <scope>NUCLEOTIDE SEQUENCE</scope>
</reference>
<evidence type="ECO:0000256" key="8">
    <source>
        <dbReference type="ARBA" id="ARBA00023157"/>
    </source>
</evidence>
<evidence type="ECO:0000313" key="16">
    <source>
        <dbReference type="Proteomes" id="UP001153737"/>
    </source>
</evidence>
<organism evidence="15 16">
    <name type="scientific">Phaedon cochleariae</name>
    <name type="common">Mustard beetle</name>
    <dbReference type="NCBI Taxonomy" id="80249"/>
    <lineage>
        <taxon>Eukaryota</taxon>
        <taxon>Metazoa</taxon>
        <taxon>Ecdysozoa</taxon>
        <taxon>Arthropoda</taxon>
        <taxon>Hexapoda</taxon>
        <taxon>Insecta</taxon>
        <taxon>Pterygota</taxon>
        <taxon>Neoptera</taxon>
        <taxon>Endopterygota</taxon>
        <taxon>Coleoptera</taxon>
        <taxon>Polyphaga</taxon>
        <taxon>Cucujiformia</taxon>
        <taxon>Chrysomeloidea</taxon>
        <taxon>Chrysomelidae</taxon>
        <taxon>Chrysomelinae</taxon>
        <taxon>Chrysomelini</taxon>
        <taxon>Phaedon</taxon>
    </lineage>
</organism>
<gene>
    <name evidence="15" type="ORF">PHAECO_LOCUS9973</name>
</gene>
<evidence type="ECO:0000256" key="10">
    <source>
        <dbReference type="ARBA" id="ARBA00023295"/>
    </source>
</evidence>